<evidence type="ECO:0000313" key="1">
    <source>
        <dbReference type="EnsemblMetazoa" id="tetur05g03330.1"/>
    </source>
</evidence>
<reference evidence="2" key="1">
    <citation type="submission" date="2011-08" db="EMBL/GenBank/DDBJ databases">
        <authorList>
            <person name="Rombauts S."/>
        </authorList>
    </citation>
    <scope>NUCLEOTIDE SEQUENCE</scope>
    <source>
        <strain evidence="2">London</strain>
    </source>
</reference>
<dbReference type="HOGENOM" id="CLU_3242760_0_0_1"/>
<accession>T1K4P4</accession>
<dbReference type="AlphaFoldDB" id="T1K4P4"/>
<reference evidence="1" key="2">
    <citation type="submission" date="2015-06" db="UniProtKB">
        <authorList>
            <consortium name="EnsemblMetazoa"/>
        </authorList>
    </citation>
    <scope>IDENTIFICATION</scope>
</reference>
<protein>
    <submittedName>
        <fullName evidence="1">Uncharacterized protein</fullName>
    </submittedName>
</protein>
<dbReference type="Proteomes" id="UP000015104">
    <property type="component" value="Unassembled WGS sequence"/>
</dbReference>
<proteinExistence type="predicted"/>
<sequence length="43" mass="5010">MANDLKSAFDHLNRKITGIVFRVFLTDHDIIQLVDTVEISFIY</sequence>
<dbReference type="EnsemblMetazoa" id="tetur05g03330.1">
    <property type="protein sequence ID" value="tetur05g03330.1"/>
    <property type="gene ID" value="tetur05g03330"/>
</dbReference>
<keyword evidence="2" id="KW-1185">Reference proteome</keyword>
<dbReference type="EMBL" id="CAEY01001579">
    <property type="status" value="NOT_ANNOTATED_CDS"/>
    <property type="molecule type" value="Genomic_DNA"/>
</dbReference>
<organism evidence="1 2">
    <name type="scientific">Tetranychus urticae</name>
    <name type="common">Two-spotted spider mite</name>
    <dbReference type="NCBI Taxonomy" id="32264"/>
    <lineage>
        <taxon>Eukaryota</taxon>
        <taxon>Metazoa</taxon>
        <taxon>Ecdysozoa</taxon>
        <taxon>Arthropoda</taxon>
        <taxon>Chelicerata</taxon>
        <taxon>Arachnida</taxon>
        <taxon>Acari</taxon>
        <taxon>Acariformes</taxon>
        <taxon>Trombidiformes</taxon>
        <taxon>Prostigmata</taxon>
        <taxon>Eleutherengona</taxon>
        <taxon>Raphignathae</taxon>
        <taxon>Tetranychoidea</taxon>
        <taxon>Tetranychidae</taxon>
        <taxon>Tetranychus</taxon>
    </lineage>
</organism>
<name>T1K4P4_TETUR</name>
<evidence type="ECO:0000313" key="2">
    <source>
        <dbReference type="Proteomes" id="UP000015104"/>
    </source>
</evidence>